<protein>
    <recommendedName>
        <fullName evidence="2">C2H2-type domain-containing protein</fullName>
    </recommendedName>
</protein>
<evidence type="ECO:0000313" key="3">
    <source>
        <dbReference type="EMBL" id="KIV85732.1"/>
    </source>
</evidence>
<feature type="domain" description="C2H2-type" evidence="2">
    <location>
        <begin position="953"/>
        <end position="976"/>
    </location>
</feature>
<dbReference type="STRING" id="1016849.A0A0D1YSW0"/>
<evidence type="ECO:0000256" key="1">
    <source>
        <dbReference type="SAM" id="MobiDB-lite"/>
    </source>
</evidence>
<feature type="region of interest" description="Disordered" evidence="1">
    <location>
        <begin position="1"/>
        <end position="55"/>
    </location>
</feature>
<feature type="region of interest" description="Disordered" evidence="1">
    <location>
        <begin position="663"/>
        <end position="712"/>
    </location>
</feature>
<dbReference type="Proteomes" id="UP000053599">
    <property type="component" value="Unassembled WGS sequence"/>
</dbReference>
<dbReference type="SMART" id="SM00355">
    <property type="entry name" value="ZnF_C2H2"/>
    <property type="match status" value="3"/>
</dbReference>
<feature type="region of interest" description="Disordered" evidence="1">
    <location>
        <begin position="372"/>
        <end position="393"/>
    </location>
</feature>
<dbReference type="Pfam" id="PF26082">
    <property type="entry name" value="zf-C2H2_AcuF"/>
    <property type="match status" value="1"/>
</dbReference>
<dbReference type="PROSITE" id="PS00028">
    <property type="entry name" value="ZINC_FINGER_C2H2_1"/>
    <property type="match status" value="1"/>
</dbReference>
<evidence type="ECO:0000259" key="2">
    <source>
        <dbReference type="PROSITE" id="PS00028"/>
    </source>
</evidence>
<proteinExistence type="predicted"/>
<dbReference type="OrthoDB" id="5315052at2759"/>
<evidence type="ECO:0000313" key="4">
    <source>
        <dbReference type="Proteomes" id="UP000053599"/>
    </source>
</evidence>
<feature type="compositionally biased region" description="Polar residues" evidence="1">
    <location>
        <begin position="609"/>
        <end position="622"/>
    </location>
</feature>
<organism evidence="3 4">
    <name type="scientific">Exophiala sideris</name>
    <dbReference type="NCBI Taxonomy" id="1016849"/>
    <lineage>
        <taxon>Eukaryota</taxon>
        <taxon>Fungi</taxon>
        <taxon>Dikarya</taxon>
        <taxon>Ascomycota</taxon>
        <taxon>Pezizomycotina</taxon>
        <taxon>Eurotiomycetes</taxon>
        <taxon>Chaetothyriomycetidae</taxon>
        <taxon>Chaetothyriales</taxon>
        <taxon>Herpotrichiellaceae</taxon>
        <taxon>Exophiala</taxon>
    </lineage>
</organism>
<dbReference type="HOGENOM" id="CLU_005537_1_1_1"/>
<gene>
    <name evidence="3" type="ORF">PV11_01393</name>
</gene>
<name>A0A0D1YSW0_9EURO</name>
<sequence length="1287" mass="141713">MSTSTSLPLNDPNHGPHSPSLTAPKVSLGRPIPAHHGSGNFPSKHQGHHRNASVTSNPLSATTLQVNNTQDYWDDQSLNLPTADSPRTFHPLGDFNSFEENASHHESSFDDFLTNEASSVNHISEHTTPQELIWEQQFLIRDPSRPHILETSSSNTCESSHGIAGGSDFDGTGIFGNGQDPLGKFACKEELFDTSFTEPPVQPFANGETGGQAQHSEMHHLSFSSNPDRRESSQTLRVETNRHRRLSTDQAVGAGRLATSTMRARSPVLMVSSYDATEPTPQGRVTDVNSSIKRSRNDEDLDDNGAEIELAPHSSYGAIDGPPHSRPSHSGALRRAGLEPQQRGDDMVTSVKELEEQRQIDERNAEVQTWLASSEPGNGPTTTDRRRIRQNSRSRLRRMGAELALSGIVDYDVAVPGPGLLVDVDSDDEYFDDESISSSQMEYNSSSQVEYNRRQVVDDYRAADSPYMSPKTLERLESSETSAFPMLDSEVPPEEQEPLPHQFYKRGPWQDSLQGPITDKQNQPNSSSAAAYKFNQEAAKWETASRAATWGTRRRLSESEIKSIIDGSQVRHLSLTQRGRERGHSFLNKARGLLPRRSSSNIKPEPSPDNESTARTHTSRGSVGTIKPAHRIPSFGASRSPPLDTGMALMAMTGQLAAVGRGNSVKKQPDLGAASSSLQTTKKQRSKSDVSKSGKSSTPGLKELMTLHGGPPMPTLASPMHDREPILAAQVIDSEDAQVDDDEDDQADELTIRMDLSIRAEEITPTVEGFKDHAGKLNPRLEPFLLDRIGQEQVRRYKKLVETKIKHTQAVQNRKTCASGKYCFELGGEAALLAPRASSRDPETTLTQFQITNIIDDEIDESGFTEGVVTPALFPLGIPLPPAKRLPAEFECPLCFKVKKFQKPSDWTKHVHEDIQPFSCTFPLCPEAKSFKRKADWVRHENERHRHLEWWTCSFNDCAHVCYRKDNFVQHLVREHKMTEPKIKGRGSSSSKVKPASTSAWDEDNAVLSMIDSCRHETQKKPREEPCRFCGNVCSSFKKLSVHMGKHMEQIAMPVLDLVSMRQVTPDTIISPIEQAPAAASSFATIPGTVNALDMNNLSPYPVSATSAYHTSSAGQSPASMHGCAQNGVYQLEQSYHHPHTMAPTMQCQMGPGIYSATGGFSTGTFMSPSEYVQSTNMQQQQEHNLSPHTPMIMPYSQQLGQGYGNTGFMSAGTEFSQPTLQSIYTSAPAMQGYMPQYGSSMTGNRSSTHSPMDMNHPTGLGVHTTNPQYGYGGPGTGERSNMHFSA</sequence>
<dbReference type="PANTHER" id="PTHR35391">
    <property type="entry name" value="C2H2-TYPE DOMAIN-CONTAINING PROTEIN-RELATED"/>
    <property type="match status" value="1"/>
</dbReference>
<feature type="compositionally biased region" description="Polar residues" evidence="1">
    <location>
        <begin position="150"/>
        <end position="159"/>
    </location>
</feature>
<dbReference type="PANTHER" id="PTHR35391:SF3">
    <property type="entry name" value="FINGER DOMAIN PROTEIN, PUTATIVE (AFU_ORTHOLOGUE AFUA_8G04300)-RELATED"/>
    <property type="match status" value="1"/>
</dbReference>
<dbReference type="EMBL" id="KN846951">
    <property type="protein sequence ID" value="KIV85732.1"/>
    <property type="molecule type" value="Genomic_DNA"/>
</dbReference>
<accession>A0A0D1YSW0</accession>
<feature type="compositionally biased region" description="Polar residues" evidence="1">
    <location>
        <begin position="511"/>
        <end position="528"/>
    </location>
</feature>
<feature type="region of interest" description="Disordered" evidence="1">
    <location>
        <begin position="575"/>
        <end position="640"/>
    </location>
</feature>
<dbReference type="InterPro" id="IPR013087">
    <property type="entry name" value="Znf_C2H2_type"/>
</dbReference>
<feature type="region of interest" description="Disordered" evidence="1">
    <location>
        <begin position="474"/>
        <end position="528"/>
    </location>
</feature>
<dbReference type="InterPro" id="IPR058925">
    <property type="entry name" value="zf-C2H2_AcuF"/>
</dbReference>
<feature type="region of interest" description="Disordered" evidence="1">
    <location>
        <begin position="197"/>
        <end position="240"/>
    </location>
</feature>
<feature type="region of interest" description="Disordered" evidence="1">
    <location>
        <begin position="275"/>
        <end position="347"/>
    </location>
</feature>
<feature type="compositionally biased region" description="Polar residues" evidence="1">
    <location>
        <begin position="372"/>
        <end position="382"/>
    </location>
</feature>
<reference evidence="3 4" key="1">
    <citation type="submission" date="2015-01" db="EMBL/GenBank/DDBJ databases">
        <title>The Genome Sequence of Exophiala sideris CBS121828.</title>
        <authorList>
            <consortium name="The Broad Institute Genomics Platform"/>
            <person name="Cuomo C."/>
            <person name="de Hoog S."/>
            <person name="Gorbushina A."/>
            <person name="Stielow B."/>
            <person name="Teixiera M."/>
            <person name="Abouelleil A."/>
            <person name="Chapman S.B."/>
            <person name="Priest M."/>
            <person name="Young S.K."/>
            <person name="Wortman J."/>
            <person name="Nusbaum C."/>
            <person name="Birren B."/>
        </authorList>
    </citation>
    <scope>NUCLEOTIDE SEQUENCE [LARGE SCALE GENOMIC DNA]</scope>
    <source>
        <strain evidence="3 4">CBS 121828</strain>
    </source>
</reference>
<feature type="region of interest" description="Disordered" evidence="1">
    <location>
        <begin position="147"/>
        <end position="175"/>
    </location>
</feature>